<feature type="transmembrane region" description="Helical" evidence="1">
    <location>
        <begin position="117"/>
        <end position="136"/>
    </location>
</feature>
<evidence type="ECO:0000313" key="2">
    <source>
        <dbReference type="EMBL" id="GAP03094.1"/>
    </source>
</evidence>
<feature type="transmembrane region" description="Helical" evidence="1">
    <location>
        <begin position="368"/>
        <end position="388"/>
    </location>
</feature>
<feature type="transmembrane region" description="Helical" evidence="1">
    <location>
        <begin position="58"/>
        <end position="79"/>
    </location>
</feature>
<dbReference type="AlphaFoldDB" id="A0A3F3GWD1"/>
<feature type="transmembrane region" description="Helical" evidence="1">
    <location>
        <begin position="322"/>
        <end position="342"/>
    </location>
</feature>
<feature type="transmembrane region" description="Helical" evidence="1">
    <location>
        <begin position="27"/>
        <end position="46"/>
    </location>
</feature>
<gene>
    <name evidence="2" type="ORF">FPFC_040870</name>
</gene>
<proteinExistence type="predicted"/>
<protein>
    <submittedName>
        <fullName evidence="2">Integral membrane protein</fullName>
    </submittedName>
</protein>
<dbReference type="STRING" id="220714.SAMN05660469_0860"/>
<evidence type="ECO:0000313" key="3">
    <source>
        <dbReference type="Proteomes" id="UP000061227"/>
    </source>
</evidence>
<dbReference type="CDD" id="cd21416">
    <property type="entry name" value="HDC_protein"/>
    <property type="match status" value="1"/>
</dbReference>
<feature type="transmembrane region" description="Helical" evidence="1">
    <location>
        <begin position="265"/>
        <end position="283"/>
    </location>
</feature>
<reference evidence="2 3" key="1">
    <citation type="journal article" date="2015" name="BMC Genomics">
        <title>Comparative genomics of Fructobacillus spp. and Leuconostoc spp. reveals niche-specific evolution of Fructobacillus spp.</title>
        <authorList>
            <person name="Endo A."/>
            <person name="Tanizawa Y."/>
            <person name="Tanaka N."/>
            <person name="Maeno S."/>
            <person name="Kumar H."/>
            <person name="Shiwa Y."/>
            <person name="Okada S."/>
            <person name="Yoshikawa H."/>
            <person name="Dicks L."/>
            <person name="Nakagawa J."/>
            <person name="Arita M."/>
        </authorList>
    </citation>
    <scope>NUCLEOTIDE SEQUENCE [LARGE SCALE GENOMIC DNA]</scope>
    <source>
        <strain evidence="2 3">DSM 15468</strain>
    </source>
</reference>
<dbReference type="OrthoDB" id="3243277at2"/>
<dbReference type="RefSeq" id="WP_059378386.1">
    <property type="nucleotide sequence ID" value="NZ_DF968066.1"/>
</dbReference>
<feature type="transmembrane region" description="Helical" evidence="1">
    <location>
        <begin position="235"/>
        <end position="253"/>
    </location>
</feature>
<dbReference type="InterPro" id="IPR049576">
    <property type="entry name" value="HDC-like"/>
</dbReference>
<accession>A0A3F3GWD1</accession>
<keyword evidence="1" id="KW-0812">Transmembrane</keyword>
<dbReference type="EMBL" id="DF968066">
    <property type="protein sequence ID" value="GAP03094.1"/>
    <property type="molecule type" value="Genomic_DNA"/>
</dbReference>
<keyword evidence="3" id="KW-1185">Reference proteome</keyword>
<keyword evidence="1" id="KW-0472">Membrane</keyword>
<evidence type="ECO:0000256" key="1">
    <source>
        <dbReference type="SAM" id="Phobius"/>
    </source>
</evidence>
<name>A0A3F3GWD1_9LACO</name>
<feature type="transmembrane region" description="Helical" evidence="1">
    <location>
        <begin position="289"/>
        <end position="315"/>
    </location>
</feature>
<feature type="transmembrane region" description="Helical" evidence="1">
    <location>
        <begin position="85"/>
        <end position="110"/>
    </location>
</feature>
<dbReference type="Proteomes" id="UP000061227">
    <property type="component" value="Unassembled WGS sequence"/>
</dbReference>
<organism evidence="2 3">
    <name type="scientific">Fructobacillus pseudoficulneus</name>
    <dbReference type="NCBI Taxonomy" id="220714"/>
    <lineage>
        <taxon>Bacteria</taxon>
        <taxon>Bacillati</taxon>
        <taxon>Bacillota</taxon>
        <taxon>Bacilli</taxon>
        <taxon>Lactobacillales</taxon>
        <taxon>Lactobacillaceae</taxon>
        <taxon>Fructobacillus</taxon>
    </lineage>
</organism>
<feature type="transmembrane region" description="Helical" evidence="1">
    <location>
        <begin position="142"/>
        <end position="167"/>
    </location>
</feature>
<sequence length="391" mass="42984">MVFVFSIFMVMLFIFIGEWVSKASHAYIPSVFVTAILFVLGFWTFLPKTFVASASFGAQFAPICIALLLVHLGTLMSLTQLLKQWKAVCILLLGVCGTIALTMIVGRFFFNWQSVIAAIPPLTGGLVSATLMITGLKAQGLTAFIALPVTMFVTHSIFGYPLTSALLKSESKRLLKNFDQEKKENPDLIVREEDENQVEKKSIVPDSYRTSAYMITKVAAVALLAQLFGMLTHNFLNVNVVYLIFGVLAHQLGFLEDKVLEKAGVANWLMYGLIAFVFSQLSVVTPNGMLSIIVEIIVLIALGMLGMFLASWALAKPFGMSWQMAFACALTALFGFPADYIMTSEVAHNMSNTEEERNYLLNKMMPKMLVGGFATVSVASVIIASVFIKLL</sequence>
<keyword evidence="1" id="KW-1133">Transmembrane helix</keyword>